<reference evidence="2" key="1">
    <citation type="submission" date="2020-08" db="EMBL/GenBank/DDBJ databases">
        <title>Multicomponent nature underlies the extraordinary mechanical properties of spider dragline silk.</title>
        <authorList>
            <person name="Kono N."/>
            <person name="Nakamura H."/>
            <person name="Mori M."/>
            <person name="Yoshida Y."/>
            <person name="Ohtoshi R."/>
            <person name="Malay A.D."/>
            <person name="Moran D.A.P."/>
            <person name="Tomita M."/>
            <person name="Numata K."/>
            <person name="Arakawa K."/>
        </authorList>
    </citation>
    <scope>NUCLEOTIDE SEQUENCE</scope>
</reference>
<dbReference type="Gene3D" id="3.10.10.10">
    <property type="entry name" value="HIV Type 1 Reverse Transcriptase, subunit A, domain 1"/>
    <property type="match status" value="1"/>
</dbReference>
<dbReference type="InterPro" id="IPR043502">
    <property type="entry name" value="DNA/RNA_pol_sf"/>
</dbReference>
<dbReference type="Proteomes" id="UP000887013">
    <property type="component" value="Unassembled WGS sequence"/>
</dbReference>
<dbReference type="OrthoDB" id="6513643at2759"/>
<evidence type="ECO:0000313" key="3">
    <source>
        <dbReference type="Proteomes" id="UP000887013"/>
    </source>
</evidence>
<organism evidence="2 3">
    <name type="scientific">Nephila pilipes</name>
    <name type="common">Giant wood spider</name>
    <name type="synonym">Nephila maculata</name>
    <dbReference type="NCBI Taxonomy" id="299642"/>
    <lineage>
        <taxon>Eukaryota</taxon>
        <taxon>Metazoa</taxon>
        <taxon>Ecdysozoa</taxon>
        <taxon>Arthropoda</taxon>
        <taxon>Chelicerata</taxon>
        <taxon>Arachnida</taxon>
        <taxon>Araneae</taxon>
        <taxon>Araneomorphae</taxon>
        <taxon>Entelegynae</taxon>
        <taxon>Araneoidea</taxon>
        <taxon>Nephilidae</taxon>
        <taxon>Nephila</taxon>
    </lineage>
</organism>
<dbReference type="Pfam" id="PF00078">
    <property type="entry name" value="RVT_1"/>
    <property type="match status" value="1"/>
</dbReference>
<dbReference type="SUPFAM" id="SSF56672">
    <property type="entry name" value="DNA/RNA polymerases"/>
    <property type="match status" value="1"/>
</dbReference>
<dbReference type="InterPro" id="IPR000477">
    <property type="entry name" value="RT_dom"/>
</dbReference>
<dbReference type="PANTHER" id="PTHR37984:SF7">
    <property type="entry name" value="INTEGRASE CATALYTIC DOMAIN-CONTAINING PROTEIN"/>
    <property type="match status" value="1"/>
</dbReference>
<evidence type="ECO:0000259" key="1">
    <source>
        <dbReference type="Pfam" id="PF00078"/>
    </source>
</evidence>
<dbReference type="Gene3D" id="3.30.70.270">
    <property type="match status" value="1"/>
</dbReference>
<keyword evidence="3" id="KW-1185">Reference proteome</keyword>
<evidence type="ECO:0000313" key="2">
    <source>
        <dbReference type="EMBL" id="GFS71009.1"/>
    </source>
</evidence>
<gene>
    <name evidence="2" type="primary">K02A2.6_172</name>
    <name evidence="2" type="ORF">NPIL_143681</name>
</gene>
<accession>A0A8X6MPE9</accession>
<feature type="domain" description="Reverse transcriptase" evidence="1">
    <location>
        <begin position="184"/>
        <end position="286"/>
    </location>
</feature>
<dbReference type="AlphaFoldDB" id="A0A8X6MPE9"/>
<proteinExistence type="predicted"/>
<sequence length="294" mass="33951">MCELAEQENGLIRDLIVLGIKDSGLQEQLLRENNLGLEKAIEIVRAAEVSREQIRNMKYETATVILGKKKENLNQPKKSSQYGWLKCCKELKLIERIDVIEYSKIRKNGLIKQYKDVFTGIGEFPSEPYHMTLKDNSVPVIHPPRHVPQALQPKLKSTLNNLEKERIVSKVNKPTDCVQSLVIVEKPNGNLRLCLDARDLNKVIKREHYQIPCTDDIISRLERKKIFSVVDLKDDFWHASLDEVSSEICTFNTPFGRYKFNKLPFGIVSVPEVFRKRNQKLFGDIECVKICCRI</sequence>
<dbReference type="PANTHER" id="PTHR37984">
    <property type="entry name" value="PROTEIN CBG26694"/>
    <property type="match status" value="1"/>
</dbReference>
<comment type="caution">
    <text evidence="2">The sequence shown here is derived from an EMBL/GenBank/DDBJ whole genome shotgun (WGS) entry which is preliminary data.</text>
</comment>
<name>A0A8X6MPE9_NEPPI</name>
<dbReference type="EMBL" id="BMAW01000852">
    <property type="protein sequence ID" value="GFS71009.1"/>
    <property type="molecule type" value="Genomic_DNA"/>
</dbReference>
<dbReference type="CDD" id="cd01647">
    <property type="entry name" value="RT_LTR"/>
    <property type="match status" value="1"/>
</dbReference>
<protein>
    <submittedName>
        <fullName evidence="2">Uncharacterized protein K02A2.6</fullName>
    </submittedName>
</protein>
<dbReference type="InterPro" id="IPR043128">
    <property type="entry name" value="Rev_trsase/Diguanyl_cyclase"/>
</dbReference>
<dbReference type="GO" id="GO:0071897">
    <property type="term" value="P:DNA biosynthetic process"/>
    <property type="evidence" value="ECO:0007669"/>
    <property type="project" value="UniProtKB-ARBA"/>
</dbReference>
<dbReference type="InterPro" id="IPR050951">
    <property type="entry name" value="Retrovirus_Pol_polyprotein"/>
</dbReference>